<dbReference type="PROSITE" id="PS00034">
    <property type="entry name" value="PAIRED_1"/>
    <property type="match status" value="1"/>
</dbReference>
<evidence type="ECO:0000256" key="2">
    <source>
        <dbReference type="ARBA" id="ARBA00022473"/>
    </source>
</evidence>
<reference evidence="9" key="1">
    <citation type="submission" date="2022-11" db="EMBL/GenBank/DDBJ databases">
        <title>Centuries of genome instability and evolution in soft-shell clam transmissible cancer (bioRxiv).</title>
        <authorList>
            <person name="Hart S.F.M."/>
            <person name="Yonemitsu M.A."/>
            <person name="Giersch R.M."/>
            <person name="Beal B.F."/>
            <person name="Arriagada G."/>
            <person name="Davis B.W."/>
            <person name="Ostrander E.A."/>
            <person name="Goff S.P."/>
            <person name="Metzger M.J."/>
        </authorList>
    </citation>
    <scope>NUCLEOTIDE SEQUENCE</scope>
    <source>
        <strain evidence="9">MELC-2E11</strain>
        <tissue evidence="9">Siphon/mantle</tissue>
    </source>
</reference>
<keyword evidence="5" id="KW-0238">DNA-binding</keyword>
<dbReference type="PANTHER" id="PTHR45636">
    <property type="entry name" value="PAIRED BOX PROTEIN PAX-6-RELATED-RELATED"/>
    <property type="match status" value="1"/>
</dbReference>
<keyword evidence="7" id="KW-0539">Nucleus</keyword>
<dbReference type="InterPro" id="IPR043565">
    <property type="entry name" value="PAX_fam"/>
</dbReference>
<dbReference type="EMBL" id="CP111020">
    <property type="protein sequence ID" value="WAR14092.1"/>
    <property type="molecule type" value="Genomic_DNA"/>
</dbReference>
<gene>
    <name evidence="9" type="ORF">MAR_004197</name>
</gene>
<evidence type="ECO:0000313" key="9">
    <source>
        <dbReference type="EMBL" id="WAR14092.1"/>
    </source>
</evidence>
<evidence type="ECO:0000256" key="7">
    <source>
        <dbReference type="ARBA" id="ARBA00023242"/>
    </source>
</evidence>
<dbReference type="InterPro" id="IPR009057">
    <property type="entry name" value="Homeodomain-like_sf"/>
</dbReference>
<organism evidence="9 10">
    <name type="scientific">Mya arenaria</name>
    <name type="common">Soft-shell clam</name>
    <dbReference type="NCBI Taxonomy" id="6604"/>
    <lineage>
        <taxon>Eukaryota</taxon>
        <taxon>Metazoa</taxon>
        <taxon>Spiralia</taxon>
        <taxon>Lophotrochozoa</taxon>
        <taxon>Mollusca</taxon>
        <taxon>Bivalvia</taxon>
        <taxon>Autobranchia</taxon>
        <taxon>Heteroconchia</taxon>
        <taxon>Euheterodonta</taxon>
        <taxon>Imparidentia</taxon>
        <taxon>Neoheterodontei</taxon>
        <taxon>Myida</taxon>
        <taxon>Myoidea</taxon>
        <taxon>Myidae</taxon>
        <taxon>Mya</taxon>
    </lineage>
</organism>
<dbReference type="PANTHER" id="PTHR45636:SF52">
    <property type="entry name" value="PAIRED DOMAIN-CONTAINING PROTEIN"/>
    <property type="match status" value="1"/>
</dbReference>
<keyword evidence="3" id="KW-0563">Paired box</keyword>
<dbReference type="InterPro" id="IPR043182">
    <property type="entry name" value="PAIRED_DNA-bd_dom"/>
</dbReference>
<dbReference type="Proteomes" id="UP001164746">
    <property type="component" value="Chromosome 9"/>
</dbReference>
<sequence length="396" mass="43072">MSKEEKDSTEVEEIVEYTELTADDNFQIPVAKIPSPEKSIQVEVTLNESGAKTVKNTSVTLTAGENVDIVASAVESSAITETKVTDGVATPQTEAVNGTLMTVAKTEPNSAQQVAANMATLTIPNVPITLTTTDGQAVTLAPQQYQFLLQQQYLNFLQLQQSILLNQQSQQQQQQSTQTTTTTTASQPTASVAVNLVKEQTTVAQQMPISIATTKGEPLVVMETDDVSMGGRMSPIVSIMDAEDEKALKEARKIKQEGDARNINQYGREFTNGRPLPDHLRVQILQLALQGIRPCEISRQLQVSHGCVSKILNRYRKTGSINPGQIGGSKPKVTTTDVVAKIFGPSSAKTVKLDRDDLVKLSAEEISASGIHEKENERGHSKDNEKFLKDIQIIVE</sequence>
<keyword evidence="2" id="KW-0217">Developmental protein</keyword>
<evidence type="ECO:0000259" key="8">
    <source>
        <dbReference type="PROSITE" id="PS51057"/>
    </source>
</evidence>
<evidence type="ECO:0000256" key="6">
    <source>
        <dbReference type="ARBA" id="ARBA00023163"/>
    </source>
</evidence>
<evidence type="ECO:0000256" key="4">
    <source>
        <dbReference type="ARBA" id="ARBA00023015"/>
    </source>
</evidence>
<accession>A0ABY7EVV2</accession>
<proteinExistence type="predicted"/>
<protein>
    <submittedName>
        <fullName evidence="9">GSB-like protein</fullName>
    </submittedName>
</protein>
<evidence type="ECO:0000313" key="10">
    <source>
        <dbReference type="Proteomes" id="UP001164746"/>
    </source>
</evidence>
<dbReference type="Pfam" id="PF00292">
    <property type="entry name" value="PAX"/>
    <property type="match status" value="1"/>
</dbReference>
<evidence type="ECO:0000256" key="3">
    <source>
        <dbReference type="ARBA" id="ARBA00022724"/>
    </source>
</evidence>
<evidence type="ECO:0000256" key="1">
    <source>
        <dbReference type="ARBA" id="ARBA00004123"/>
    </source>
</evidence>
<evidence type="ECO:0000256" key="5">
    <source>
        <dbReference type="ARBA" id="ARBA00023125"/>
    </source>
</evidence>
<feature type="domain" description="Paired" evidence="8">
    <location>
        <begin position="259"/>
        <end position="391"/>
    </location>
</feature>
<dbReference type="SUPFAM" id="SSF46689">
    <property type="entry name" value="Homeodomain-like"/>
    <property type="match status" value="1"/>
</dbReference>
<dbReference type="Gene3D" id="1.10.10.10">
    <property type="entry name" value="Winged helix-like DNA-binding domain superfamily/Winged helix DNA-binding domain"/>
    <property type="match status" value="1"/>
</dbReference>
<comment type="subcellular location">
    <subcellularLocation>
        <location evidence="1">Nucleus</location>
    </subcellularLocation>
</comment>
<dbReference type="PRINTS" id="PR00027">
    <property type="entry name" value="PAIREDBOX"/>
</dbReference>
<keyword evidence="6" id="KW-0804">Transcription</keyword>
<dbReference type="InterPro" id="IPR036388">
    <property type="entry name" value="WH-like_DNA-bd_sf"/>
</dbReference>
<dbReference type="InterPro" id="IPR001523">
    <property type="entry name" value="Paired_dom"/>
</dbReference>
<dbReference type="SMART" id="SM00351">
    <property type="entry name" value="PAX"/>
    <property type="match status" value="1"/>
</dbReference>
<dbReference type="PROSITE" id="PS51057">
    <property type="entry name" value="PAIRED_2"/>
    <property type="match status" value="1"/>
</dbReference>
<keyword evidence="10" id="KW-1185">Reference proteome</keyword>
<name>A0ABY7EVV2_MYAAR</name>
<keyword evidence="4" id="KW-0805">Transcription regulation</keyword>